<dbReference type="GO" id="GO:0008194">
    <property type="term" value="F:UDP-glycosyltransferase activity"/>
    <property type="evidence" value="ECO:0007669"/>
    <property type="project" value="InterPro"/>
</dbReference>
<dbReference type="Gene3D" id="3.40.50.2000">
    <property type="entry name" value="Glycogen Phosphorylase B"/>
    <property type="match status" value="2"/>
</dbReference>
<dbReference type="RefSeq" id="WP_067060400.1">
    <property type="nucleotide sequence ID" value="NZ_CP014699.1"/>
</dbReference>
<feature type="domain" description="Erythromycin biosynthesis protein CIII-like C-terminal" evidence="1">
    <location>
        <begin position="297"/>
        <end position="401"/>
    </location>
</feature>
<dbReference type="InterPro" id="IPR010610">
    <property type="entry name" value="EryCIII-like_C"/>
</dbReference>
<evidence type="ECO:0000313" key="2">
    <source>
        <dbReference type="EMBL" id="AND78820.1"/>
    </source>
</evidence>
<name>A0A172Q5U1_9STRE</name>
<dbReference type="SUPFAM" id="SSF53756">
    <property type="entry name" value="UDP-Glycosyltransferase/glycogen phosphorylase"/>
    <property type="match status" value="1"/>
</dbReference>
<dbReference type="CDD" id="cd03784">
    <property type="entry name" value="GT1_Gtf-like"/>
    <property type="match status" value="1"/>
</dbReference>
<dbReference type="Pfam" id="PF06722">
    <property type="entry name" value="EryCIII-like_C"/>
    <property type="match status" value="1"/>
</dbReference>
<dbReference type="InterPro" id="IPR002213">
    <property type="entry name" value="UDP_glucos_trans"/>
</dbReference>
<evidence type="ECO:0000313" key="3">
    <source>
        <dbReference type="Proteomes" id="UP000077317"/>
    </source>
</evidence>
<protein>
    <recommendedName>
        <fullName evidence="1">Erythromycin biosynthesis protein CIII-like C-terminal domain-containing protein</fullName>
    </recommendedName>
</protein>
<proteinExistence type="predicted"/>
<dbReference type="OrthoDB" id="6620093at2"/>
<sequence>MSRSKRIKIAAVAPPFSGHLYPLLGMLRPLLKNSTYKICVYTGLAKKEITAASGFSCQVIHAEDPYAFERIANTERKISALGMLKQLSQYLTILEQLTAELECAFSDYQPDIVIADFVAAPIALLHQKLQFKWITTIPSPFVIESTRSIPSYLGGLSPKNSLWGEARDLVGRKLVHFFKLSAALYYHRRLSAYQFKLYNEQGLENLYSPESILALGMKEFEFRDDFPPQLKWAGPAYLKEPPSLTEKIWKQQFTKRILVTNGTHLLWGKRDMLKITADLAARHPQIQFIVSLGQKVSDLAKEPLADNIFVRTYLDYETVLPQVDAVIHHAGAGIAYACIRHCKPALAIPYDYDQPDYAARLAWFGAGRRLKRSDPLETIDKEFTALIETRDWPALKALSQAAQAYSPSAAAEKEINRLLGEI</sequence>
<organism evidence="2 3">
    <name type="scientific">Streptococcus pantholopis</name>
    <dbReference type="NCBI Taxonomy" id="1811193"/>
    <lineage>
        <taxon>Bacteria</taxon>
        <taxon>Bacillati</taxon>
        <taxon>Bacillota</taxon>
        <taxon>Bacilli</taxon>
        <taxon>Lactobacillales</taxon>
        <taxon>Streptococcaceae</taxon>
        <taxon>Streptococcus</taxon>
    </lineage>
</organism>
<dbReference type="STRING" id="1811193.A0O21_01635"/>
<evidence type="ECO:0000259" key="1">
    <source>
        <dbReference type="Pfam" id="PF06722"/>
    </source>
</evidence>
<dbReference type="AlphaFoldDB" id="A0A172Q5U1"/>
<dbReference type="GO" id="GO:0017000">
    <property type="term" value="P:antibiotic biosynthetic process"/>
    <property type="evidence" value="ECO:0007669"/>
    <property type="project" value="UniProtKB-ARBA"/>
</dbReference>
<dbReference type="InterPro" id="IPR050426">
    <property type="entry name" value="Glycosyltransferase_28"/>
</dbReference>
<dbReference type="PANTHER" id="PTHR48050:SF13">
    <property type="entry name" value="STEROL 3-BETA-GLUCOSYLTRANSFERASE UGT80A2"/>
    <property type="match status" value="1"/>
</dbReference>
<accession>A0A172Q5U1</accession>
<dbReference type="KEGG" id="spat:A0O21_01635"/>
<gene>
    <name evidence="2" type="ORF">A0O21_01635</name>
</gene>
<dbReference type="PANTHER" id="PTHR48050">
    <property type="entry name" value="STEROL 3-BETA-GLUCOSYLTRANSFERASE"/>
    <property type="match status" value="1"/>
</dbReference>
<dbReference type="Proteomes" id="UP000077317">
    <property type="component" value="Chromosome"/>
</dbReference>
<dbReference type="GO" id="GO:0016758">
    <property type="term" value="F:hexosyltransferase activity"/>
    <property type="evidence" value="ECO:0007669"/>
    <property type="project" value="UniProtKB-ARBA"/>
</dbReference>
<keyword evidence="3" id="KW-1185">Reference proteome</keyword>
<reference evidence="3" key="2">
    <citation type="submission" date="2016-03" db="EMBL/GenBank/DDBJ databases">
        <title>Streptococcus antelopensis sp. nov., isolated from the feces of the Tibetan antelope (Pantholops hodgsonii) in Hoh Xil National Nature Reserve, Qinghai, China.</title>
        <authorList>
            <person name="Bai X."/>
        </authorList>
    </citation>
    <scope>NUCLEOTIDE SEQUENCE [LARGE SCALE GENOMIC DNA]</scope>
    <source>
        <strain evidence="3">TA 26</strain>
    </source>
</reference>
<dbReference type="EMBL" id="CP014699">
    <property type="protein sequence ID" value="AND78820.1"/>
    <property type="molecule type" value="Genomic_DNA"/>
</dbReference>
<reference evidence="2 3" key="1">
    <citation type="journal article" date="2016" name="Int. J. Syst. Evol. Microbiol.">
        <title>Streptococcuspantholopis sp. nov., isolated from faeces of the Tibetan antelope (Pantholops hodgsonii).</title>
        <authorList>
            <person name="Bai X."/>
            <person name="Xiong Y."/>
            <person name="Lu S."/>
            <person name="Jin D."/>
            <person name="Lai X."/>
            <person name="Yang J."/>
            <person name="Niu L."/>
            <person name="Hu S."/>
            <person name="Meng X."/>
            <person name="Pu J."/>
            <person name="Ye C."/>
            <person name="Xu J."/>
        </authorList>
    </citation>
    <scope>NUCLEOTIDE SEQUENCE [LARGE SCALE GENOMIC DNA]</scope>
    <source>
        <strain evidence="2 3">TA 26</strain>
    </source>
</reference>